<accession>M1HVY1</accession>
<dbReference type="Proteomes" id="UP000247091">
    <property type="component" value="Segment"/>
</dbReference>
<proteinExistence type="predicted"/>
<organismHost>
    <name type="scientific">Chlorella</name>
    <dbReference type="NCBI Taxonomy" id="3071"/>
</organismHost>
<sequence length="96" mass="10756">MTTMMVLSVAINAIIDIIDEAILKGNSKQAVIEIIEDFAAGKDGILGNADDRMSTETLNILKNMVEDGTMGRMVERMYRSNFVKKTMSFIFPRCFN</sequence>
<evidence type="ECO:0000313" key="2">
    <source>
        <dbReference type="Proteomes" id="UP000247091"/>
    </source>
</evidence>
<gene>
    <name evidence="1" type="primary">IL-3A_369R</name>
    <name evidence="1" type="ORF">PBCVIL3A_369R</name>
</gene>
<name>M1HVY1_PBCVI</name>
<dbReference type="EMBL" id="JX997169">
    <property type="protein sequence ID" value="AGE53881.1"/>
    <property type="molecule type" value="Genomic_DNA"/>
</dbReference>
<organism evidence="1 2">
    <name type="scientific">Paramecium bursaria Chlorella virus IL3A</name>
    <name type="common">PBCV-IL3A</name>
    <dbReference type="NCBI Taxonomy" id="46019"/>
    <lineage>
        <taxon>Viruses</taxon>
        <taxon>Varidnaviria</taxon>
        <taxon>Bamfordvirae</taxon>
        <taxon>Nucleocytoviricota</taxon>
        <taxon>Megaviricetes</taxon>
        <taxon>Algavirales</taxon>
        <taxon>Phycodnaviridae</taxon>
        <taxon>Chlorovirus</taxon>
        <taxon>Chlorovirus illinoense</taxon>
    </lineage>
</organism>
<evidence type="ECO:0000313" key="1">
    <source>
        <dbReference type="EMBL" id="AGE53881.1"/>
    </source>
</evidence>
<protein>
    <submittedName>
        <fullName evidence="1">Uncharacterized protein</fullName>
    </submittedName>
</protein>
<reference evidence="1 2" key="1">
    <citation type="submission" date="2012-10" db="EMBL/GenBank/DDBJ databases">
        <title>Towards defining the chloroviruses: a genomic journey through a genus of large DNA viruses.</title>
        <authorList>
            <person name="Jeanniard A."/>
            <person name="Dunigan D.D."/>
            <person name="Gurnon J.R."/>
            <person name="Agarkova I."/>
            <person name="Kang M."/>
            <person name="Vitek J."/>
            <person name="Duncan G."/>
            <person name="McClung O.W."/>
            <person name="Larsen M."/>
            <person name="Claverie J.-M."/>
            <person name="Van Etten J.L."/>
            <person name="Blanc G."/>
        </authorList>
    </citation>
    <scope>NUCLEOTIDE SEQUENCE [LARGE SCALE GENOMIC DNA]</scope>
</reference>